<evidence type="ECO:0000256" key="3">
    <source>
        <dbReference type="ARBA" id="ARBA00023602"/>
    </source>
</evidence>
<evidence type="ECO:0000313" key="7">
    <source>
        <dbReference type="Proteomes" id="UP000016931"/>
    </source>
</evidence>
<reference evidence="6 7" key="1">
    <citation type="journal article" date="2012" name="PLoS Pathog.">
        <title>Diverse lifestyles and strategies of plant pathogenesis encoded in the genomes of eighteen Dothideomycetes fungi.</title>
        <authorList>
            <person name="Ohm R.A."/>
            <person name="Feau N."/>
            <person name="Henrissat B."/>
            <person name="Schoch C.L."/>
            <person name="Horwitz B.A."/>
            <person name="Barry K.W."/>
            <person name="Condon B.J."/>
            <person name="Copeland A.C."/>
            <person name="Dhillon B."/>
            <person name="Glaser F."/>
            <person name="Hesse C.N."/>
            <person name="Kosti I."/>
            <person name="LaButti K."/>
            <person name="Lindquist E.A."/>
            <person name="Lucas S."/>
            <person name="Salamov A.A."/>
            <person name="Bradshaw R.E."/>
            <person name="Ciuffetti L."/>
            <person name="Hamelin R.C."/>
            <person name="Kema G.H.J."/>
            <person name="Lawrence C."/>
            <person name="Scott J.A."/>
            <person name="Spatafora J.W."/>
            <person name="Turgeon B.G."/>
            <person name="de Wit P.J.G.M."/>
            <person name="Zhong S."/>
            <person name="Goodwin S.B."/>
            <person name="Grigoriev I.V."/>
        </authorList>
    </citation>
    <scope>NUCLEOTIDE SEQUENCE [LARGE SCALE GENOMIC DNA]</scope>
    <source>
        <strain evidence="6 7">SO2202</strain>
    </source>
</reference>
<feature type="domain" description="Cns1/TTC4 wheel" evidence="5">
    <location>
        <begin position="342"/>
        <end position="397"/>
    </location>
</feature>
<evidence type="ECO:0000259" key="5">
    <source>
        <dbReference type="Pfam" id="PF18972"/>
    </source>
</evidence>
<feature type="domain" description="Cns1/TTC4 wheel" evidence="5">
    <location>
        <begin position="418"/>
        <end position="477"/>
    </location>
</feature>
<protein>
    <submittedName>
        <fullName evidence="6">TPR-like protein</fullName>
    </submittedName>
</protein>
<feature type="region of interest" description="Disordered" evidence="4">
    <location>
        <begin position="393"/>
        <end position="412"/>
    </location>
</feature>
<feature type="region of interest" description="Disordered" evidence="4">
    <location>
        <begin position="1"/>
        <end position="62"/>
    </location>
</feature>
<dbReference type="GO" id="GO:0005634">
    <property type="term" value="C:nucleus"/>
    <property type="evidence" value="ECO:0007669"/>
    <property type="project" value="TreeGrafter"/>
</dbReference>
<dbReference type="HOGENOM" id="CLU_040446_0_0_1"/>
<dbReference type="Pfam" id="PF18972">
    <property type="entry name" value="Wheel"/>
    <property type="match status" value="2"/>
</dbReference>
<feature type="compositionally biased region" description="Low complexity" evidence="4">
    <location>
        <begin position="395"/>
        <end position="410"/>
    </location>
</feature>
<dbReference type="InterPro" id="IPR019734">
    <property type="entry name" value="TPR_rpt"/>
</dbReference>
<dbReference type="RefSeq" id="XP_016761113.1">
    <property type="nucleotide sequence ID" value="XM_016905594.1"/>
</dbReference>
<accession>M3AZP8</accession>
<dbReference type="CDD" id="cd21381">
    <property type="entry name" value="CTWD_TTC4"/>
    <property type="match status" value="1"/>
</dbReference>
<evidence type="ECO:0000313" key="6">
    <source>
        <dbReference type="EMBL" id="EMF12992.1"/>
    </source>
</evidence>
<proteinExistence type="inferred from homology"/>
<dbReference type="GO" id="GO:0006457">
    <property type="term" value="P:protein folding"/>
    <property type="evidence" value="ECO:0007669"/>
    <property type="project" value="TreeGrafter"/>
</dbReference>
<dbReference type="GO" id="GO:0005829">
    <property type="term" value="C:cytosol"/>
    <property type="evidence" value="ECO:0007669"/>
    <property type="project" value="TreeGrafter"/>
</dbReference>
<feature type="compositionally biased region" description="Polar residues" evidence="4">
    <location>
        <begin position="7"/>
        <end position="17"/>
    </location>
</feature>
<dbReference type="PANTHER" id="PTHR46035:SF1">
    <property type="entry name" value="TETRATRICOPEPTIDE REPEAT PROTEIN 4"/>
    <property type="match status" value="1"/>
</dbReference>
<evidence type="ECO:0000256" key="1">
    <source>
        <dbReference type="ARBA" id="ARBA00022737"/>
    </source>
</evidence>
<keyword evidence="2" id="KW-0802">TPR repeat</keyword>
<keyword evidence="7" id="KW-1185">Reference proteome</keyword>
<dbReference type="STRING" id="692275.M3AZP8"/>
<dbReference type="Gene3D" id="1.25.40.10">
    <property type="entry name" value="Tetratricopeptide repeat domain"/>
    <property type="match status" value="1"/>
</dbReference>
<keyword evidence="1" id="KW-0677">Repeat</keyword>
<sequence length="484" mass="52527">MAKNQSEDGTPTGNAPVSNNSSSGGGGSNSNVESTAKHNSDDLVEALTAAMPPSMSSQRSKTADEILAEMNRIPLFMTTLDETDGEGGENVMLEAIKALAYEGSKAEVAANFREQGNEAARGKLWKDAREFYTKAIASVQGKVKLSEAPKDDDFAGAAGADAVPTTSTRILDVTDVEEDQVTPVDEEAEAKKEREIEEACLANRALCNLEMKNYGQVNKDCASVLRLNPRNIKAWYRAATACLALDKIPEAEDACLSGLQYDPTNTSLSVLQSKIHSRKTHLRNLHAEREKREARLHREKITLHAALKARNISLLRDHETGEVSSSSTSPPELEDAAIHLSDPQDPTSTLSFPVLFLYPLHAQTDFVKEFQEHETLGDHLAYLLPLPWDAKHEYSPSPSSPSSPSSSSPSASTAAIHSQVDCYMETSPSGLIKAGKKLPLIKLLAGSGKGKQVEIGDGLVRVFVVPRARAEEWIGEWKVRKGRV</sequence>
<comment type="similarity">
    <text evidence="3">Belongs to the TTC4 family.</text>
</comment>
<dbReference type="InterPro" id="IPR044059">
    <property type="entry name" value="Csn1/TTC4_wheel"/>
</dbReference>
<dbReference type="SMART" id="SM00028">
    <property type="entry name" value="TPR"/>
    <property type="match status" value="2"/>
</dbReference>
<dbReference type="PANTHER" id="PTHR46035">
    <property type="entry name" value="TETRATRICOPEPTIDE REPEAT PROTEIN 4"/>
    <property type="match status" value="1"/>
</dbReference>
<dbReference type="EMBL" id="KB456264">
    <property type="protein sequence ID" value="EMF12992.1"/>
    <property type="molecule type" value="Genomic_DNA"/>
</dbReference>
<dbReference type="Proteomes" id="UP000016931">
    <property type="component" value="Unassembled WGS sequence"/>
</dbReference>
<dbReference type="InterPro" id="IPR011990">
    <property type="entry name" value="TPR-like_helical_dom_sf"/>
</dbReference>
<dbReference type="eggNOG" id="KOG0551">
    <property type="taxonomic scope" value="Eukaryota"/>
</dbReference>
<gene>
    <name evidence="6" type="ORF">SEPMUDRAFT_149504</name>
</gene>
<dbReference type="GeneID" id="27902731"/>
<dbReference type="AlphaFoldDB" id="M3AZP8"/>
<dbReference type="OMA" id="AKHEYSP"/>
<dbReference type="GO" id="GO:0051879">
    <property type="term" value="F:Hsp90 protein binding"/>
    <property type="evidence" value="ECO:0007669"/>
    <property type="project" value="InterPro"/>
</dbReference>
<dbReference type="OrthoDB" id="420195at2759"/>
<dbReference type="SUPFAM" id="SSF48452">
    <property type="entry name" value="TPR-like"/>
    <property type="match status" value="1"/>
</dbReference>
<evidence type="ECO:0000256" key="4">
    <source>
        <dbReference type="SAM" id="MobiDB-lite"/>
    </source>
</evidence>
<name>M3AZP8_SPHMS</name>
<dbReference type="GO" id="GO:0030544">
    <property type="term" value="F:Hsp70 protein binding"/>
    <property type="evidence" value="ECO:0007669"/>
    <property type="project" value="TreeGrafter"/>
</dbReference>
<evidence type="ECO:0000256" key="2">
    <source>
        <dbReference type="ARBA" id="ARBA00022803"/>
    </source>
</evidence>
<organism evidence="6 7">
    <name type="scientific">Sphaerulina musiva (strain SO2202)</name>
    <name type="common">Poplar stem canker fungus</name>
    <name type="synonym">Septoria musiva</name>
    <dbReference type="NCBI Taxonomy" id="692275"/>
    <lineage>
        <taxon>Eukaryota</taxon>
        <taxon>Fungi</taxon>
        <taxon>Dikarya</taxon>
        <taxon>Ascomycota</taxon>
        <taxon>Pezizomycotina</taxon>
        <taxon>Dothideomycetes</taxon>
        <taxon>Dothideomycetidae</taxon>
        <taxon>Mycosphaerellales</taxon>
        <taxon>Mycosphaerellaceae</taxon>
        <taxon>Sphaerulina</taxon>
    </lineage>
</organism>